<dbReference type="Proteomes" id="UP000759537">
    <property type="component" value="Unassembled WGS sequence"/>
</dbReference>
<evidence type="ECO:0000313" key="1">
    <source>
        <dbReference type="EMBL" id="KAF8486433.1"/>
    </source>
</evidence>
<reference evidence="1" key="2">
    <citation type="journal article" date="2020" name="Nat. Commun.">
        <title>Large-scale genome sequencing of mycorrhizal fungi provides insights into the early evolution of symbiotic traits.</title>
        <authorList>
            <person name="Miyauchi S."/>
            <person name="Kiss E."/>
            <person name="Kuo A."/>
            <person name="Drula E."/>
            <person name="Kohler A."/>
            <person name="Sanchez-Garcia M."/>
            <person name="Morin E."/>
            <person name="Andreopoulos B."/>
            <person name="Barry K.W."/>
            <person name="Bonito G."/>
            <person name="Buee M."/>
            <person name="Carver A."/>
            <person name="Chen C."/>
            <person name="Cichocki N."/>
            <person name="Clum A."/>
            <person name="Culley D."/>
            <person name="Crous P.W."/>
            <person name="Fauchery L."/>
            <person name="Girlanda M."/>
            <person name="Hayes R.D."/>
            <person name="Keri Z."/>
            <person name="LaButti K."/>
            <person name="Lipzen A."/>
            <person name="Lombard V."/>
            <person name="Magnuson J."/>
            <person name="Maillard F."/>
            <person name="Murat C."/>
            <person name="Nolan M."/>
            <person name="Ohm R.A."/>
            <person name="Pangilinan J."/>
            <person name="Pereira M.F."/>
            <person name="Perotto S."/>
            <person name="Peter M."/>
            <person name="Pfister S."/>
            <person name="Riley R."/>
            <person name="Sitrit Y."/>
            <person name="Stielow J.B."/>
            <person name="Szollosi G."/>
            <person name="Zifcakova L."/>
            <person name="Stursova M."/>
            <person name="Spatafora J.W."/>
            <person name="Tedersoo L."/>
            <person name="Vaario L.M."/>
            <person name="Yamada A."/>
            <person name="Yan M."/>
            <person name="Wang P."/>
            <person name="Xu J."/>
            <person name="Bruns T."/>
            <person name="Baldrian P."/>
            <person name="Vilgalys R."/>
            <person name="Dunand C."/>
            <person name="Henrissat B."/>
            <person name="Grigoriev I.V."/>
            <person name="Hibbett D."/>
            <person name="Nagy L.G."/>
            <person name="Martin F.M."/>
        </authorList>
    </citation>
    <scope>NUCLEOTIDE SEQUENCE</scope>
    <source>
        <strain evidence="1">Prilba</strain>
    </source>
</reference>
<name>A0A9P5N541_9AGAM</name>
<gene>
    <name evidence="1" type="ORF">DFH94DRAFT_184014</name>
</gene>
<protein>
    <submittedName>
        <fullName evidence="1">Uncharacterized protein</fullName>
    </submittedName>
</protein>
<organism evidence="1 2">
    <name type="scientific">Russula ochroleuca</name>
    <dbReference type="NCBI Taxonomy" id="152965"/>
    <lineage>
        <taxon>Eukaryota</taxon>
        <taxon>Fungi</taxon>
        <taxon>Dikarya</taxon>
        <taxon>Basidiomycota</taxon>
        <taxon>Agaricomycotina</taxon>
        <taxon>Agaricomycetes</taxon>
        <taxon>Russulales</taxon>
        <taxon>Russulaceae</taxon>
        <taxon>Russula</taxon>
    </lineage>
</organism>
<sequence>MGLLTSALDRVPSSGSLKYSQLGPSSIQRIYVAFAANKDVCLTLLQRCVDYGVKLIGLPSVALPTSLRVMTSQDLWERTMRLRSEMIGVSMEKAVSVQGLSSYHVTPFDGISPTQVFIRLGKVQYVIQQGPVFRTEGDFRVEHLAGETLVLAHGYK</sequence>
<proteinExistence type="predicted"/>
<accession>A0A9P5N541</accession>
<comment type="caution">
    <text evidence="1">The sequence shown here is derived from an EMBL/GenBank/DDBJ whole genome shotgun (WGS) entry which is preliminary data.</text>
</comment>
<evidence type="ECO:0000313" key="2">
    <source>
        <dbReference type="Proteomes" id="UP000759537"/>
    </source>
</evidence>
<dbReference type="AlphaFoldDB" id="A0A9P5N541"/>
<reference evidence="1" key="1">
    <citation type="submission" date="2019-10" db="EMBL/GenBank/DDBJ databases">
        <authorList>
            <consortium name="DOE Joint Genome Institute"/>
            <person name="Kuo A."/>
            <person name="Miyauchi S."/>
            <person name="Kiss E."/>
            <person name="Drula E."/>
            <person name="Kohler A."/>
            <person name="Sanchez-Garcia M."/>
            <person name="Andreopoulos B."/>
            <person name="Barry K.W."/>
            <person name="Bonito G."/>
            <person name="Buee M."/>
            <person name="Carver A."/>
            <person name="Chen C."/>
            <person name="Cichocki N."/>
            <person name="Clum A."/>
            <person name="Culley D."/>
            <person name="Crous P.W."/>
            <person name="Fauchery L."/>
            <person name="Girlanda M."/>
            <person name="Hayes R."/>
            <person name="Keri Z."/>
            <person name="LaButti K."/>
            <person name="Lipzen A."/>
            <person name="Lombard V."/>
            <person name="Magnuson J."/>
            <person name="Maillard F."/>
            <person name="Morin E."/>
            <person name="Murat C."/>
            <person name="Nolan M."/>
            <person name="Ohm R."/>
            <person name="Pangilinan J."/>
            <person name="Pereira M."/>
            <person name="Perotto S."/>
            <person name="Peter M."/>
            <person name="Riley R."/>
            <person name="Sitrit Y."/>
            <person name="Stielow B."/>
            <person name="Szollosi G."/>
            <person name="Zifcakova L."/>
            <person name="Stursova M."/>
            <person name="Spatafora J.W."/>
            <person name="Tedersoo L."/>
            <person name="Vaario L.-M."/>
            <person name="Yamada A."/>
            <person name="Yan M."/>
            <person name="Wang P."/>
            <person name="Xu J."/>
            <person name="Bruns T."/>
            <person name="Baldrian P."/>
            <person name="Vilgalys R."/>
            <person name="Henrissat B."/>
            <person name="Grigoriev I.V."/>
            <person name="Hibbett D."/>
            <person name="Nagy L.G."/>
            <person name="Martin F.M."/>
        </authorList>
    </citation>
    <scope>NUCLEOTIDE SEQUENCE</scope>
    <source>
        <strain evidence="1">Prilba</strain>
    </source>
</reference>
<dbReference type="EMBL" id="WHVB01000002">
    <property type="protein sequence ID" value="KAF8486433.1"/>
    <property type="molecule type" value="Genomic_DNA"/>
</dbReference>
<keyword evidence="2" id="KW-1185">Reference proteome</keyword>